<dbReference type="Gene3D" id="3.10.20.90">
    <property type="entry name" value="Phosphatidylinositol 3-kinase Catalytic Subunit, Chain A, domain 1"/>
    <property type="match status" value="1"/>
</dbReference>
<dbReference type="Pfam" id="PF00240">
    <property type="entry name" value="ubiquitin"/>
    <property type="match status" value="1"/>
</dbReference>
<name>A0A6V7QDI3_ANACO</name>
<evidence type="ECO:0000259" key="1">
    <source>
        <dbReference type="PROSITE" id="PS50053"/>
    </source>
</evidence>
<organism evidence="2">
    <name type="scientific">Ananas comosus var. bracteatus</name>
    <name type="common">red pineapple</name>
    <dbReference type="NCBI Taxonomy" id="296719"/>
    <lineage>
        <taxon>Eukaryota</taxon>
        <taxon>Viridiplantae</taxon>
        <taxon>Streptophyta</taxon>
        <taxon>Embryophyta</taxon>
        <taxon>Tracheophyta</taxon>
        <taxon>Spermatophyta</taxon>
        <taxon>Magnoliopsida</taxon>
        <taxon>Liliopsida</taxon>
        <taxon>Poales</taxon>
        <taxon>Bromeliaceae</taxon>
        <taxon>Bromelioideae</taxon>
        <taxon>Ananas</taxon>
    </lineage>
</organism>
<dbReference type="CDD" id="cd17039">
    <property type="entry name" value="Ubl_ubiquitin_like"/>
    <property type="match status" value="1"/>
</dbReference>
<dbReference type="InterPro" id="IPR000626">
    <property type="entry name" value="Ubiquitin-like_dom"/>
</dbReference>
<protein>
    <recommendedName>
        <fullName evidence="1">Ubiquitin-like domain-containing protein</fullName>
    </recommendedName>
</protein>
<proteinExistence type="predicted"/>
<dbReference type="InterPro" id="IPR029071">
    <property type="entry name" value="Ubiquitin-like_domsf"/>
</dbReference>
<dbReference type="SMART" id="SM00213">
    <property type="entry name" value="UBQ"/>
    <property type="match status" value="1"/>
</dbReference>
<dbReference type="AlphaFoldDB" id="A0A6V7QDI3"/>
<dbReference type="EMBL" id="LR862135">
    <property type="protein sequence ID" value="CAD1841021.1"/>
    <property type="molecule type" value="Genomic_DNA"/>
</dbReference>
<evidence type="ECO:0000313" key="2">
    <source>
        <dbReference type="EMBL" id="CAD1841021.1"/>
    </source>
</evidence>
<dbReference type="PROSITE" id="PS50053">
    <property type="entry name" value="UBIQUITIN_2"/>
    <property type="match status" value="1"/>
</dbReference>
<accession>A0A6V7QDI3</accession>
<dbReference type="SUPFAM" id="SSF54236">
    <property type="entry name" value="Ubiquitin-like"/>
    <property type="match status" value="1"/>
</dbReference>
<feature type="domain" description="Ubiquitin-like" evidence="1">
    <location>
        <begin position="18"/>
        <end position="87"/>
    </location>
</feature>
<gene>
    <name evidence="2" type="ORF">CB5_LOCUS24232</name>
</gene>
<reference evidence="2" key="1">
    <citation type="submission" date="2020-07" db="EMBL/GenBank/DDBJ databases">
        <authorList>
            <person name="Lin J."/>
        </authorList>
    </citation>
    <scope>NUCLEOTIDE SEQUENCE</scope>
</reference>
<sequence length="138" mass="15717">MDSAESSSPVRSNGDGEMNIFVQSEYHGNFVLEVENSNTIEDVFITVLPIWRLKAIPEPKLYFNGQRLEREKSLADYGIDDGSILHLECTDWTFRVANIESELEVYDEEKSEEVKVMVEEPEEKWGDGGGVGLAKWEK</sequence>